<dbReference type="PANTHER" id="PTHR21198:SF7">
    <property type="entry name" value="ASPARTATE-GLUTAMATE RACEMASE FAMILY"/>
    <property type="match status" value="1"/>
</dbReference>
<name>A0ABT8SJG1_9CAUL</name>
<dbReference type="PROSITE" id="PS00924">
    <property type="entry name" value="ASP_GLU_RACEMASE_2"/>
    <property type="match status" value="1"/>
</dbReference>
<dbReference type="InterPro" id="IPR015942">
    <property type="entry name" value="Asp/Glu/hydantoin_racemase"/>
</dbReference>
<dbReference type="InterPro" id="IPR004380">
    <property type="entry name" value="Asp_race"/>
</dbReference>
<accession>A0ABT8SJG1</accession>
<dbReference type="Gene3D" id="3.40.50.1860">
    <property type="match status" value="2"/>
</dbReference>
<evidence type="ECO:0000313" key="4">
    <source>
        <dbReference type="Proteomes" id="UP001169063"/>
    </source>
</evidence>
<reference evidence="3" key="1">
    <citation type="submission" date="2023-07" db="EMBL/GenBank/DDBJ databases">
        <title>Brevundimonas soil sp. nov., isolated from the soil of chemical plant.</title>
        <authorList>
            <person name="Wu N."/>
        </authorList>
    </citation>
    <scope>NUCLEOTIDE SEQUENCE</scope>
    <source>
        <strain evidence="3">XZ-24</strain>
    </source>
</reference>
<keyword evidence="4" id="KW-1185">Reference proteome</keyword>
<comment type="similarity">
    <text evidence="1">Belongs to the aspartate/glutamate racemases family.</text>
</comment>
<organism evidence="3 4">
    <name type="scientific">Peiella sedimenti</name>
    <dbReference type="NCBI Taxonomy" id="3061083"/>
    <lineage>
        <taxon>Bacteria</taxon>
        <taxon>Pseudomonadati</taxon>
        <taxon>Pseudomonadota</taxon>
        <taxon>Alphaproteobacteria</taxon>
        <taxon>Caulobacterales</taxon>
        <taxon>Caulobacteraceae</taxon>
        <taxon>Peiella</taxon>
    </lineage>
</organism>
<dbReference type="EC" id="5.1.1.-" evidence="3"/>
<dbReference type="SUPFAM" id="SSF53681">
    <property type="entry name" value="Aspartate/glutamate racemase"/>
    <property type="match status" value="2"/>
</dbReference>
<dbReference type="EMBL" id="JAUKTR010000001">
    <property type="protein sequence ID" value="MDO1558718.1"/>
    <property type="molecule type" value="Genomic_DNA"/>
</dbReference>
<dbReference type="GO" id="GO:0016853">
    <property type="term" value="F:isomerase activity"/>
    <property type="evidence" value="ECO:0007669"/>
    <property type="project" value="UniProtKB-KW"/>
</dbReference>
<dbReference type="Pfam" id="PF01177">
    <property type="entry name" value="Asp_Glu_race"/>
    <property type="match status" value="1"/>
</dbReference>
<comment type="caution">
    <text evidence="3">The sequence shown here is derived from an EMBL/GenBank/DDBJ whole genome shotgun (WGS) entry which is preliminary data.</text>
</comment>
<protein>
    <submittedName>
        <fullName evidence="3">Amino acid racemase</fullName>
        <ecNumber evidence="3">5.1.1.-</ecNumber>
    </submittedName>
</protein>
<dbReference type="RefSeq" id="WP_302109116.1">
    <property type="nucleotide sequence ID" value="NZ_JAUKTR010000001.1"/>
</dbReference>
<evidence type="ECO:0000313" key="3">
    <source>
        <dbReference type="EMBL" id="MDO1558718.1"/>
    </source>
</evidence>
<proteinExistence type="inferred from homology"/>
<dbReference type="InterPro" id="IPR001920">
    <property type="entry name" value="Asp/Glu_race"/>
</dbReference>
<dbReference type="PANTHER" id="PTHR21198">
    <property type="entry name" value="GLUTAMATE RACEMASE"/>
    <property type="match status" value="1"/>
</dbReference>
<sequence length="241" mass="25432">MKTIGIAGHSAEGAALCFLTAVHEGETLLGPHMHPNIVSCAIPMGLSMPGWESGEHAEVAEHLLRGVEVVARAGADFFVCPDNTAHIVLDQVIGRAALPGLHIAQVVCAEAVGNGWRKVGLTGTRWTMTGSAYEHAMADAGLERITPSPQTQSRLNTLIFEELCRGVFRPETTAVFVEAIEELAAQGAECVILGCTEIPIIINADNSPLPVLDSTRLLGKAAARLAVSDRSLPATGWIAPF</sequence>
<dbReference type="InterPro" id="IPR033134">
    <property type="entry name" value="Asp/Glu_racemase_AS_2"/>
</dbReference>
<keyword evidence="2 3" id="KW-0413">Isomerase</keyword>
<dbReference type="Proteomes" id="UP001169063">
    <property type="component" value="Unassembled WGS sequence"/>
</dbReference>
<gene>
    <name evidence="3" type="ORF">Q0812_04675</name>
</gene>
<evidence type="ECO:0000256" key="1">
    <source>
        <dbReference type="ARBA" id="ARBA00007847"/>
    </source>
</evidence>
<evidence type="ECO:0000256" key="2">
    <source>
        <dbReference type="ARBA" id="ARBA00023235"/>
    </source>
</evidence>
<dbReference type="NCBIfam" id="TIGR00035">
    <property type="entry name" value="asp_race"/>
    <property type="match status" value="1"/>
</dbReference>